<reference evidence="11 12" key="1">
    <citation type="submission" date="2018-06" db="EMBL/GenBank/DDBJ databases">
        <authorList>
            <consortium name="Pathogen Informatics"/>
            <person name="Doyle S."/>
        </authorList>
    </citation>
    <scope>NUCLEOTIDE SEQUENCE [LARGE SCALE GENOMIC DNA]</scope>
    <source>
        <strain evidence="11 12">NCTC11997</strain>
    </source>
</reference>
<evidence type="ECO:0000313" key="10">
    <source>
        <dbReference type="EMBL" id="QPT40564.1"/>
    </source>
</evidence>
<gene>
    <name evidence="11" type="primary">bfd</name>
    <name evidence="10" type="ORF">I6G29_02940</name>
    <name evidence="11" type="ORF">NCTC11997_00635</name>
</gene>
<dbReference type="Gene3D" id="1.10.10.1100">
    <property type="entry name" value="BFD-like [2Fe-2S]-binding domain"/>
    <property type="match status" value="1"/>
</dbReference>
<evidence type="ECO:0000313" key="13">
    <source>
        <dbReference type="Proteomes" id="UP000594903"/>
    </source>
</evidence>
<dbReference type="GO" id="GO:0046872">
    <property type="term" value="F:metal ion binding"/>
    <property type="evidence" value="ECO:0007669"/>
    <property type="project" value="UniProtKB-KW"/>
</dbReference>
<evidence type="ECO:0000256" key="8">
    <source>
        <dbReference type="ARBA" id="ARBA00046332"/>
    </source>
</evidence>
<evidence type="ECO:0000256" key="4">
    <source>
        <dbReference type="ARBA" id="ARBA00022982"/>
    </source>
</evidence>
<dbReference type="PANTHER" id="PTHR37424:SF1">
    <property type="entry name" value="BACTERIOFERRITIN-ASSOCIATED FERREDOXIN"/>
    <property type="match status" value="1"/>
</dbReference>
<evidence type="ECO:0000256" key="2">
    <source>
        <dbReference type="ARBA" id="ARBA00022714"/>
    </source>
</evidence>
<keyword evidence="5" id="KW-0408">Iron</keyword>
<evidence type="ECO:0000256" key="3">
    <source>
        <dbReference type="ARBA" id="ARBA00022723"/>
    </source>
</evidence>
<comment type="similarity">
    <text evidence="8">Belongs to the Bfd family.</text>
</comment>
<dbReference type="InterPro" id="IPR007419">
    <property type="entry name" value="BFD-like_2Fe2S-bd_dom"/>
</dbReference>
<evidence type="ECO:0000256" key="6">
    <source>
        <dbReference type="ARBA" id="ARBA00023014"/>
    </source>
</evidence>
<keyword evidence="4" id="KW-0249">Electron transport</keyword>
<dbReference type="RefSeq" id="WP_018574974.1">
    <property type="nucleotide sequence ID" value="NZ_CP065725.1"/>
</dbReference>
<feature type="domain" description="BFD-like [2Fe-2S]-binding" evidence="9">
    <location>
        <begin position="2"/>
        <end position="51"/>
    </location>
</feature>
<dbReference type="InterPro" id="IPR041854">
    <property type="entry name" value="BFD-like_2Fe2S-bd_dom_sf"/>
</dbReference>
<evidence type="ECO:0000259" key="9">
    <source>
        <dbReference type="Pfam" id="PF04324"/>
    </source>
</evidence>
<dbReference type="PANTHER" id="PTHR37424">
    <property type="entry name" value="BACTERIOFERRITIN-ASSOCIATED FERREDOXIN"/>
    <property type="match status" value="1"/>
</dbReference>
<keyword evidence="1" id="KW-0813">Transport</keyword>
<dbReference type="Pfam" id="PF04324">
    <property type="entry name" value="Fer2_BFD"/>
    <property type="match status" value="1"/>
</dbReference>
<accession>A0A378XCT1</accession>
<proteinExistence type="inferred from homology"/>
<evidence type="ECO:0000313" key="11">
    <source>
        <dbReference type="EMBL" id="SUA51507.1"/>
    </source>
</evidence>
<reference evidence="10 13" key="2">
    <citation type="submission" date="2020-12" db="EMBL/GenBank/DDBJ databases">
        <title>FDA dAtabase for Regulatory Grade micrObial Sequences (FDA-ARGOS): Supporting development and validation of Infectious Disease Dx tests.</title>
        <authorList>
            <person name="Sproer C."/>
            <person name="Gronow S."/>
            <person name="Severitt S."/>
            <person name="Schroder I."/>
            <person name="Tallon L."/>
            <person name="Sadzewicz L."/>
            <person name="Zhao X."/>
            <person name="Boylan J."/>
            <person name="Ott S."/>
            <person name="Bowen H."/>
            <person name="Vavikolanu K."/>
            <person name="Mehta A."/>
            <person name="Aluvathingal J."/>
            <person name="Nadendla S."/>
            <person name="Lowell S."/>
            <person name="Myers T."/>
            <person name="Yan Y."/>
            <person name="Sichtig H."/>
        </authorList>
    </citation>
    <scope>NUCLEOTIDE SEQUENCE [LARGE SCALE GENOMIC DNA]</scope>
    <source>
        <strain evidence="10 13">FDAARGOS_872</strain>
    </source>
</reference>
<keyword evidence="2" id="KW-0001">2Fe-2S</keyword>
<keyword evidence="13" id="KW-1185">Reference proteome</keyword>
<dbReference type="EMBL" id="UGSB01000001">
    <property type="protein sequence ID" value="SUA51507.1"/>
    <property type="molecule type" value="Genomic_DNA"/>
</dbReference>
<dbReference type="OrthoDB" id="9815350at2"/>
<evidence type="ECO:0000313" key="12">
    <source>
        <dbReference type="Proteomes" id="UP000254603"/>
    </source>
</evidence>
<dbReference type="AlphaFoldDB" id="A0A378XCT1"/>
<dbReference type="Proteomes" id="UP000254603">
    <property type="component" value="Unassembled WGS sequence"/>
</dbReference>
<dbReference type="GO" id="GO:0051537">
    <property type="term" value="F:2 iron, 2 sulfur cluster binding"/>
    <property type="evidence" value="ECO:0007669"/>
    <property type="project" value="UniProtKB-KW"/>
</dbReference>
<organism evidence="11 12">
    <name type="scientific">Oligella ureolytica</name>
    <dbReference type="NCBI Taxonomy" id="90244"/>
    <lineage>
        <taxon>Bacteria</taxon>
        <taxon>Pseudomonadati</taxon>
        <taxon>Pseudomonadota</taxon>
        <taxon>Betaproteobacteria</taxon>
        <taxon>Burkholderiales</taxon>
        <taxon>Alcaligenaceae</taxon>
        <taxon>Oligella</taxon>
    </lineage>
</organism>
<dbReference type="STRING" id="1122619.GCA_000373745_01798"/>
<dbReference type="Proteomes" id="UP000594903">
    <property type="component" value="Chromosome"/>
</dbReference>
<keyword evidence="3" id="KW-0479">Metal-binding</keyword>
<evidence type="ECO:0000256" key="7">
    <source>
        <dbReference type="ARBA" id="ARBA00039386"/>
    </source>
</evidence>
<evidence type="ECO:0000256" key="5">
    <source>
        <dbReference type="ARBA" id="ARBA00023004"/>
    </source>
</evidence>
<dbReference type="EMBL" id="CP065725">
    <property type="protein sequence ID" value="QPT40564.1"/>
    <property type="molecule type" value="Genomic_DNA"/>
</dbReference>
<keyword evidence="6" id="KW-0411">Iron-sulfur</keyword>
<evidence type="ECO:0000256" key="1">
    <source>
        <dbReference type="ARBA" id="ARBA00022448"/>
    </source>
</evidence>
<dbReference type="InterPro" id="IPR052371">
    <property type="entry name" value="BFD-associated_ferredoxin"/>
</dbReference>
<name>A0A378XCT1_9BURK</name>
<sequence>MYVCICNAITDRQIQDSVSSGTVNSFSDLQAELGVATCCGCCADLASSYLKKPKGRSVEVTDLTETVAA</sequence>
<protein>
    <recommendedName>
        <fullName evidence="7">Bacterioferritin-associated ferredoxin</fullName>
    </recommendedName>
</protein>